<protein>
    <submittedName>
        <fullName evidence="1">Uncharacterized protein</fullName>
    </submittedName>
</protein>
<comment type="caution">
    <text evidence="1">The sequence shown here is derived from an EMBL/GenBank/DDBJ whole genome shotgun (WGS) entry which is preliminary data.</text>
</comment>
<keyword evidence="2" id="KW-1185">Reference proteome</keyword>
<proteinExistence type="predicted"/>
<evidence type="ECO:0000313" key="2">
    <source>
        <dbReference type="Proteomes" id="UP000323164"/>
    </source>
</evidence>
<sequence length="74" mass="8891">MHPHPELVYKRTDKAMTCQFREQLIAVAVRLDDGWWELQSMEQDEPTLHATWQDAVLELRPWARQYAWSQTTLH</sequence>
<name>A0A5D8Z9R7_9GAMM</name>
<dbReference type="AlphaFoldDB" id="A0A5D8Z9R7"/>
<gene>
    <name evidence="1" type="ORF">FW784_03900</name>
</gene>
<dbReference type="Proteomes" id="UP000323164">
    <property type="component" value="Unassembled WGS sequence"/>
</dbReference>
<dbReference type="OrthoDB" id="9950391at2"/>
<accession>A0A5D8Z9R7</accession>
<dbReference type="EMBL" id="VTRV01000026">
    <property type="protein sequence ID" value="TZF90803.1"/>
    <property type="molecule type" value="Genomic_DNA"/>
</dbReference>
<organism evidence="1 2">
    <name type="scientific">Cognatilysobacter lacus</name>
    <dbReference type="NCBI Taxonomy" id="1643323"/>
    <lineage>
        <taxon>Bacteria</taxon>
        <taxon>Pseudomonadati</taxon>
        <taxon>Pseudomonadota</taxon>
        <taxon>Gammaproteobacteria</taxon>
        <taxon>Lysobacterales</taxon>
        <taxon>Lysobacteraceae</taxon>
        <taxon>Cognatilysobacter</taxon>
    </lineage>
</organism>
<reference evidence="1 2" key="1">
    <citation type="submission" date="2019-08" db="EMBL/GenBank/DDBJ databases">
        <title>Draft genome sequence of Lysobacter sp. UKS-15.</title>
        <authorList>
            <person name="Im W.-T."/>
        </authorList>
    </citation>
    <scope>NUCLEOTIDE SEQUENCE [LARGE SCALE GENOMIC DNA]</scope>
    <source>
        <strain evidence="1 2">UKS-15</strain>
    </source>
</reference>
<evidence type="ECO:0000313" key="1">
    <source>
        <dbReference type="EMBL" id="TZF90803.1"/>
    </source>
</evidence>
<dbReference type="RefSeq" id="WP_149352055.1">
    <property type="nucleotide sequence ID" value="NZ_VTRV01000026.1"/>
</dbReference>